<protein>
    <recommendedName>
        <fullName evidence="4">Secreted protein</fullName>
    </recommendedName>
</protein>
<dbReference type="AlphaFoldDB" id="A0A4P2QUB5"/>
<keyword evidence="1" id="KW-0732">Signal</keyword>
<reference evidence="2 3" key="1">
    <citation type="submission" date="2015-09" db="EMBL/GenBank/DDBJ databases">
        <title>Sorangium comparison.</title>
        <authorList>
            <person name="Zaburannyi N."/>
            <person name="Bunk B."/>
            <person name="Overmann J."/>
            <person name="Mueller R."/>
        </authorList>
    </citation>
    <scope>NUCLEOTIDE SEQUENCE [LARGE SCALE GENOMIC DNA]</scope>
    <source>
        <strain evidence="2 3">So ce836</strain>
    </source>
</reference>
<evidence type="ECO:0000313" key="2">
    <source>
        <dbReference type="EMBL" id="AUX33123.1"/>
    </source>
</evidence>
<proteinExistence type="predicted"/>
<feature type="chain" id="PRO_5020870526" description="Secreted protein" evidence="1">
    <location>
        <begin position="34"/>
        <end position="357"/>
    </location>
</feature>
<dbReference type="RefSeq" id="WP_129576593.1">
    <property type="nucleotide sequence ID" value="NZ_CP012672.1"/>
</dbReference>
<sequence>MKRRSSATRRSSPLALACSALVAIASATPPVRADGEASTEAASTVAVLCAPGDRVGLRVQAELEALGFRAVLLDPTTEAASRASLEEAARAAGAVAAIRAVPSERGVEVWIADRVTGKTVVRAMAGAEGAQGGDAALAMRTVDLLRASLLEVALPEPPPGEVPATAEIRAKLALPAPGALVEKPPPALRFSLAPGMLFSPGGFSAAASVDVGVAWMPSAHAGVSGFAAIPLARPRVEGAQGAADLAALLAGVGLRFVPTPRAARWAPSVDLGAMAVSLQSDGTASAGFVARSVSAATAAPFARAGLAFAPTPTLRVRADVLVGVIVQGVSIQLGASKAATWGRPLVLASAGVDFGWF</sequence>
<name>A0A4P2QUB5_SORCE</name>
<accession>A0A4P2QUB5</accession>
<dbReference type="Proteomes" id="UP000295497">
    <property type="component" value="Chromosome"/>
</dbReference>
<feature type="signal peptide" evidence="1">
    <location>
        <begin position="1"/>
        <end position="33"/>
    </location>
</feature>
<evidence type="ECO:0008006" key="4">
    <source>
        <dbReference type="Google" id="ProtNLM"/>
    </source>
</evidence>
<evidence type="ECO:0000256" key="1">
    <source>
        <dbReference type="SAM" id="SignalP"/>
    </source>
</evidence>
<dbReference type="EMBL" id="CP012672">
    <property type="protein sequence ID" value="AUX33123.1"/>
    <property type="molecule type" value="Genomic_DNA"/>
</dbReference>
<gene>
    <name evidence="2" type="ORF">SOCE836_052760</name>
</gene>
<organism evidence="2 3">
    <name type="scientific">Sorangium cellulosum</name>
    <name type="common">Polyangium cellulosum</name>
    <dbReference type="NCBI Taxonomy" id="56"/>
    <lineage>
        <taxon>Bacteria</taxon>
        <taxon>Pseudomonadati</taxon>
        <taxon>Myxococcota</taxon>
        <taxon>Polyangia</taxon>
        <taxon>Polyangiales</taxon>
        <taxon>Polyangiaceae</taxon>
        <taxon>Sorangium</taxon>
    </lineage>
</organism>
<evidence type="ECO:0000313" key="3">
    <source>
        <dbReference type="Proteomes" id="UP000295497"/>
    </source>
</evidence>